<dbReference type="PRINTS" id="PR00046">
    <property type="entry name" value="SIGMA70FCT"/>
</dbReference>
<dbReference type="Pfam" id="PF04539">
    <property type="entry name" value="Sigma70_r3"/>
    <property type="match status" value="1"/>
</dbReference>
<evidence type="ECO:0000256" key="1">
    <source>
        <dbReference type="ARBA" id="ARBA00023015"/>
    </source>
</evidence>
<keyword evidence="4 5" id="KW-0804">Transcription</keyword>
<keyword evidence="2 5" id="KW-0731">Sigma factor</keyword>
<dbReference type="GO" id="GO:0003677">
    <property type="term" value="F:DNA binding"/>
    <property type="evidence" value="ECO:0007669"/>
    <property type="project" value="UniProtKB-KW"/>
</dbReference>
<dbReference type="InterPro" id="IPR000943">
    <property type="entry name" value="RNA_pol_sigma70"/>
</dbReference>
<dbReference type="NCBIfam" id="TIGR02937">
    <property type="entry name" value="sigma70-ECF"/>
    <property type="match status" value="1"/>
</dbReference>
<dbReference type="Gene3D" id="1.20.120.1810">
    <property type="match status" value="1"/>
</dbReference>
<evidence type="ECO:0000256" key="4">
    <source>
        <dbReference type="ARBA" id="ARBA00023163"/>
    </source>
</evidence>
<dbReference type="InterPro" id="IPR014284">
    <property type="entry name" value="RNA_pol_sigma-70_dom"/>
</dbReference>
<dbReference type="InterPro" id="IPR007627">
    <property type="entry name" value="RNA_pol_sigma70_r2"/>
</dbReference>
<organism evidence="8 9">
    <name type="scientific">Candidatus Pullichristensenella stercorigallinarum</name>
    <dbReference type="NCBI Taxonomy" id="2840909"/>
    <lineage>
        <taxon>Bacteria</taxon>
        <taxon>Bacillati</taxon>
        <taxon>Bacillota</taxon>
        <taxon>Clostridia</taxon>
        <taxon>Candidatus Pullichristensenella</taxon>
    </lineage>
</organism>
<accession>A0A9D0ZMB1</accession>
<evidence type="ECO:0000259" key="7">
    <source>
        <dbReference type="PROSITE" id="PS00716"/>
    </source>
</evidence>
<proteinExistence type="inferred from homology"/>
<keyword evidence="1 5" id="KW-0805">Transcription regulation</keyword>
<dbReference type="Gene3D" id="1.10.10.10">
    <property type="entry name" value="Winged helix-like DNA-binding domain superfamily/Winged helix DNA-binding domain"/>
    <property type="match status" value="2"/>
</dbReference>
<sequence>MQARETLVLENLALVRHLVKRFQDRGREYEDLFQYGCLGLLKAIDRFDPSFGTAFSTYAVPVILGEIRRFLRDDGSLHVARSIKENARRVEEEREKTVRETGKEPTVEEIATALHLSHGDVLLALNARQGVRSLDAAVDGDGELSLKDTIGVDCMEEVEKRLLLRSLLKSLPKEDMRLIAMRYFQRRTQTEIAKEMGISQVQVSRMESKILKRLREYAENGL</sequence>
<dbReference type="PROSITE" id="PS00715">
    <property type="entry name" value="SIGMA70_1"/>
    <property type="match status" value="1"/>
</dbReference>
<comment type="function">
    <text evidence="5">Sigma factors are initiation factors that promote the attachment of RNA polymerase to specific initiation sites and are then released.</text>
</comment>
<dbReference type="Pfam" id="PF04545">
    <property type="entry name" value="Sigma70_r4"/>
    <property type="match status" value="1"/>
</dbReference>
<dbReference type="SUPFAM" id="SSF88946">
    <property type="entry name" value="Sigma2 domain of RNA polymerase sigma factors"/>
    <property type="match status" value="1"/>
</dbReference>
<dbReference type="InterPro" id="IPR007630">
    <property type="entry name" value="RNA_pol_sigma70_r4"/>
</dbReference>
<dbReference type="PANTHER" id="PTHR30385:SF4">
    <property type="entry name" value="RNA POLYMERASE SIGMA-E FACTOR"/>
    <property type="match status" value="1"/>
</dbReference>
<protein>
    <recommendedName>
        <fullName evidence="5">RNA polymerase sigma factor</fullName>
    </recommendedName>
</protein>
<dbReference type="InterPro" id="IPR013324">
    <property type="entry name" value="RNA_pol_sigma_r3/r4-like"/>
</dbReference>
<dbReference type="AlphaFoldDB" id="A0A9D0ZMB1"/>
<evidence type="ECO:0000313" key="8">
    <source>
        <dbReference type="EMBL" id="HIQ83145.1"/>
    </source>
</evidence>
<dbReference type="InterPro" id="IPR014322">
    <property type="entry name" value="RNA_pol_sigma-B/F/G"/>
</dbReference>
<dbReference type="Proteomes" id="UP000824260">
    <property type="component" value="Unassembled WGS sequence"/>
</dbReference>
<reference evidence="8" key="2">
    <citation type="journal article" date="2021" name="PeerJ">
        <title>Extensive microbial diversity within the chicken gut microbiome revealed by metagenomics and culture.</title>
        <authorList>
            <person name="Gilroy R."/>
            <person name="Ravi A."/>
            <person name="Getino M."/>
            <person name="Pursley I."/>
            <person name="Horton D.L."/>
            <person name="Alikhan N.F."/>
            <person name="Baker D."/>
            <person name="Gharbi K."/>
            <person name="Hall N."/>
            <person name="Watson M."/>
            <person name="Adriaenssens E.M."/>
            <person name="Foster-Nyarko E."/>
            <person name="Jarju S."/>
            <person name="Secka A."/>
            <person name="Antonio M."/>
            <person name="Oren A."/>
            <person name="Chaudhuri R.R."/>
            <person name="La Ragione R."/>
            <person name="Hildebrand F."/>
            <person name="Pallen M.J."/>
        </authorList>
    </citation>
    <scope>NUCLEOTIDE SEQUENCE</scope>
    <source>
        <strain evidence="8">ChiSjej6B24-2974</strain>
    </source>
</reference>
<dbReference type="Pfam" id="PF04542">
    <property type="entry name" value="Sigma70_r2"/>
    <property type="match status" value="1"/>
</dbReference>
<feature type="domain" description="RNA polymerase sigma-70" evidence="6">
    <location>
        <begin position="31"/>
        <end position="44"/>
    </location>
</feature>
<keyword evidence="3 5" id="KW-0238">DNA-binding</keyword>
<evidence type="ECO:0000256" key="2">
    <source>
        <dbReference type="ARBA" id="ARBA00023082"/>
    </source>
</evidence>
<feature type="domain" description="RNA polymerase sigma-70" evidence="7">
    <location>
        <begin position="188"/>
        <end position="214"/>
    </location>
</feature>
<dbReference type="GO" id="GO:0016987">
    <property type="term" value="F:sigma factor activity"/>
    <property type="evidence" value="ECO:0007669"/>
    <property type="project" value="UniProtKB-KW"/>
</dbReference>
<dbReference type="InterPro" id="IPR007624">
    <property type="entry name" value="RNA_pol_sigma70_r3"/>
</dbReference>
<dbReference type="SUPFAM" id="SSF88659">
    <property type="entry name" value="Sigma3 and sigma4 domains of RNA polymerase sigma factors"/>
    <property type="match status" value="2"/>
</dbReference>
<gene>
    <name evidence="8" type="ORF">IAA52_08580</name>
</gene>
<comment type="similarity">
    <text evidence="5">Belongs to the sigma-70 factor family.</text>
</comment>
<comment type="caution">
    <text evidence="8">The sequence shown here is derived from an EMBL/GenBank/DDBJ whole genome shotgun (WGS) entry which is preliminary data.</text>
</comment>
<evidence type="ECO:0000256" key="5">
    <source>
        <dbReference type="RuleBase" id="RU362124"/>
    </source>
</evidence>
<evidence type="ECO:0000259" key="6">
    <source>
        <dbReference type="PROSITE" id="PS00715"/>
    </source>
</evidence>
<evidence type="ECO:0000313" key="9">
    <source>
        <dbReference type="Proteomes" id="UP000824260"/>
    </source>
</evidence>
<dbReference type="PROSITE" id="PS00716">
    <property type="entry name" value="SIGMA70_2"/>
    <property type="match status" value="1"/>
</dbReference>
<dbReference type="GO" id="GO:0006352">
    <property type="term" value="P:DNA-templated transcription initiation"/>
    <property type="evidence" value="ECO:0007669"/>
    <property type="project" value="InterPro"/>
</dbReference>
<dbReference type="InterPro" id="IPR013325">
    <property type="entry name" value="RNA_pol_sigma_r2"/>
</dbReference>
<dbReference type="NCBIfam" id="TIGR02980">
    <property type="entry name" value="SigBFG"/>
    <property type="match status" value="1"/>
</dbReference>
<evidence type="ECO:0000256" key="3">
    <source>
        <dbReference type="ARBA" id="ARBA00023125"/>
    </source>
</evidence>
<name>A0A9D0ZMB1_9FIRM</name>
<dbReference type="InterPro" id="IPR036388">
    <property type="entry name" value="WH-like_DNA-bd_sf"/>
</dbReference>
<reference evidence="8" key="1">
    <citation type="submission" date="2020-10" db="EMBL/GenBank/DDBJ databases">
        <authorList>
            <person name="Gilroy R."/>
        </authorList>
    </citation>
    <scope>NUCLEOTIDE SEQUENCE</scope>
    <source>
        <strain evidence="8">ChiSjej6B24-2974</strain>
    </source>
</reference>
<dbReference type="EMBL" id="DVFZ01000085">
    <property type="protein sequence ID" value="HIQ83145.1"/>
    <property type="molecule type" value="Genomic_DNA"/>
</dbReference>
<dbReference type="PANTHER" id="PTHR30385">
    <property type="entry name" value="SIGMA FACTOR F FLAGELLAR"/>
    <property type="match status" value="1"/>
</dbReference>